<dbReference type="RefSeq" id="XP_018136797.1">
    <property type="nucleotide sequence ID" value="XM_018289205.1"/>
</dbReference>
<dbReference type="EMBL" id="LSBJ02000014">
    <property type="protein sequence ID" value="OAQ58678.1"/>
    <property type="molecule type" value="Genomic_DNA"/>
</dbReference>
<sequence length="330" mass="39400">MFPLFLQLPSEIRRKIWLATLGPMTLTFTQKEPELEVDQESDVNAELWGDWEPGPHEHEWNADEDVDTDETPEPPSSEYTDPKKLFANYTRYFGHVALADGSSRLQFVVEPSAAYLACKESRAFLRFIFAEQVRPNGGLPSWFRFDMDTIRCTNFVFYIIRNHSWFKQTQHLIIAVVFESFFYFEFGDWDEEPNGDEWDADWIGNNLPLLTNITFEMLRAKMHGTRNTYRWLDGWFDVFEEWYNCKYGSEPVSFHARVISHEISEEEWLTPTNYLRVYKLVSQKRNKVFFPDDDWKPHMRRKMLDILEATDEQLENLTEFLEKHRPLWDD</sequence>
<dbReference type="Pfam" id="PF20150">
    <property type="entry name" value="2EXR"/>
    <property type="match status" value="1"/>
</dbReference>
<dbReference type="KEGG" id="pchm:VFPPC_10912"/>
<gene>
    <name evidence="3" type="ORF">VFPPC_10912</name>
</gene>
<dbReference type="AlphaFoldDB" id="A0A179EZU0"/>
<dbReference type="OrthoDB" id="4861005at2759"/>
<proteinExistence type="predicted"/>
<evidence type="ECO:0000259" key="2">
    <source>
        <dbReference type="Pfam" id="PF20150"/>
    </source>
</evidence>
<evidence type="ECO:0000313" key="3">
    <source>
        <dbReference type="EMBL" id="OAQ58678.1"/>
    </source>
</evidence>
<accession>A0A179EZU0</accession>
<evidence type="ECO:0000256" key="1">
    <source>
        <dbReference type="SAM" id="MobiDB-lite"/>
    </source>
</evidence>
<evidence type="ECO:0000313" key="4">
    <source>
        <dbReference type="Proteomes" id="UP000078397"/>
    </source>
</evidence>
<feature type="domain" description="2EXR" evidence="2">
    <location>
        <begin position="2"/>
        <end position="150"/>
    </location>
</feature>
<feature type="compositionally biased region" description="Acidic residues" evidence="1">
    <location>
        <begin position="62"/>
        <end position="72"/>
    </location>
</feature>
<dbReference type="InterPro" id="IPR045518">
    <property type="entry name" value="2EXR"/>
</dbReference>
<feature type="region of interest" description="Disordered" evidence="1">
    <location>
        <begin position="47"/>
        <end position="80"/>
    </location>
</feature>
<organism evidence="3 4">
    <name type="scientific">Pochonia chlamydosporia 170</name>
    <dbReference type="NCBI Taxonomy" id="1380566"/>
    <lineage>
        <taxon>Eukaryota</taxon>
        <taxon>Fungi</taxon>
        <taxon>Dikarya</taxon>
        <taxon>Ascomycota</taxon>
        <taxon>Pezizomycotina</taxon>
        <taxon>Sordariomycetes</taxon>
        <taxon>Hypocreomycetidae</taxon>
        <taxon>Hypocreales</taxon>
        <taxon>Clavicipitaceae</taxon>
        <taxon>Pochonia</taxon>
    </lineage>
</organism>
<dbReference type="Proteomes" id="UP000078397">
    <property type="component" value="Unassembled WGS sequence"/>
</dbReference>
<reference evidence="3 4" key="1">
    <citation type="journal article" date="2016" name="PLoS Pathog.">
        <title>Biosynthesis of antibiotic leucinostatins in bio-control fungus Purpureocillium lilacinum and their inhibition on phytophthora revealed by genome mining.</title>
        <authorList>
            <person name="Wang G."/>
            <person name="Liu Z."/>
            <person name="Lin R."/>
            <person name="Li E."/>
            <person name="Mao Z."/>
            <person name="Ling J."/>
            <person name="Yang Y."/>
            <person name="Yin W.B."/>
            <person name="Xie B."/>
        </authorList>
    </citation>
    <scope>NUCLEOTIDE SEQUENCE [LARGE SCALE GENOMIC DNA]</scope>
    <source>
        <strain evidence="3">170</strain>
    </source>
</reference>
<comment type="caution">
    <text evidence="3">The sequence shown here is derived from an EMBL/GenBank/DDBJ whole genome shotgun (WGS) entry which is preliminary data.</text>
</comment>
<dbReference type="GeneID" id="28853199"/>
<protein>
    <recommendedName>
        <fullName evidence="2">2EXR domain-containing protein</fullName>
    </recommendedName>
</protein>
<keyword evidence="4" id="KW-1185">Reference proteome</keyword>
<name>A0A179EZU0_METCM</name>